<dbReference type="Pfam" id="PF02894">
    <property type="entry name" value="GFO_IDH_MocA_C"/>
    <property type="match status" value="1"/>
</dbReference>
<dbReference type="PANTHER" id="PTHR43377">
    <property type="entry name" value="BILIVERDIN REDUCTASE A"/>
    <property type="match status" value="1"/>
</dbReference>
<dbReference type="RefSeq" id="WP_044634783.1">
    <property type="nucleotide sequence ID" value="NZ_CDNC01000024.1"/>
</dbReference>
<evidence type="ECO:0000313" key="4">
    <source>
        <dbReference type="Proteomes" id="UP000042527"/>
    </source>
</evidence>
<dbReference type="OrthoDB" id="9815825at2"/>
<protein>
    <submittedName>
        <fullName evidence="3">Oxidoreductase, NAD-binding domain protein</fullName>
    </submittedName>
</protein>
<feature type="domain" description="Gfo/Idh/MocA-like oxidoreductase N-terminal" evidence="1">
    <location>
        <begin position="7"/>
        <end position="125"/>
    </location>
</feature>
<dbReference type="Pfam" id="PF01408">
    <property type="entry name" value="GFO_IDH_MocA"/>
    <property type="match status" value="1"/>
</dbReference>
<feature type="domain" description="Gfo/Idh/MocA-like oxidoreductase C-terminal" evidence="2">
    <location>
        <begin position="137"/>
        <end position="369"/>
    </location>
</feature>
<evidence type="ECO:0000259" key="1">
    <source>
        <dbReference type="Pfam" id="PF01408"/>
    </source>
</evidence>
<name>A0A0B7GUM2_TREPH</name>
<dbReference type="InterPro" id="IPR004104">
    <property type="entry name" value="Gfo/Idh/MocA-like_OxRdtase_C"/>
</dbReference>
<dbReference type="EMBL" id="CDNC01000024">
    <property type="protein sequence ID" value="CEM62364.1"/>
    <property type="molecule type" value="Genomic_DNA"/>
</dbReference>
<dbReference type="Gene3D" id="3.30.360.10">
    <property type="entry name" value="Dihydrodipicolinate Reductase, domain 2"/>
    <property type="match status" value="1"/>
</dbReference>
<dbReference type="Proteomes" id="UP000042527">
    <property type="component" value="Unassembled WGS sequence"/>
</dbReference>
<dbReference type="AlphaFoldDB" id="A0A0B7GUM2"/>
<organism evidence="3 4">
    <name type="scientific">Treponema phagedenis</name>
    <dbReference type="NCBI Taxonomy" id="162"/>
    <lineage>
        <taxon>Bacteria</taxon>
        <taxon>Pseudomonadati</taxon>
        <taxon>Spirochaetota</taxon>
        <taxon>Spirochaetia</taxon>
        <taxon>Spirochaetales</taxon>
        <taxon>Treponemataceae</taxon>
        <taxon>Treponema</taxon>
    </lineage>
</organism>
<dbReference type="SUPFAM" id="SSF51735">
    <property type="entry name" value="NAD(P)-binding Rossmann-fold domains"/>
    <property type="match status" value="1"/>
</dbReference>
<dbReference type="InterPro" id="IPR051450">
    <property type="entry name" value="Gfo/Idh/MocA_Oxidoreductases"/>
</dbReference>
<evidence type="ECO:0000313" key="3">
    <source>
        <dbReference type="EMBL" id="CEM62364.1"/>
    </source>
</evidence>
<gene>
    <name evidence="3" type="ORF">TPHV1_300015</name>
</gene>
<dbReference type="SUPFAM" id="SSF55347">
    <property type="entry name" value="Glyceraldehyde-3-phosphate dehydrogenase-like, C-terminal domain"/>
    <property type="match status" value="1"/>
</dbReference>
<dbReference type="InterPro" id="IPR000683">
    <property type="entry name" value="Gfo/Idh/MocA-like_OxRdtase_N"/>
</dbReference>
<keyword evidence="4" id="KW-1185">Reference proteome</keyword>
<accession>A0A0B7GUM2</accession>
<reference evidence="4" key="1">
    <citation type="submission" date="2015-01" db="EMBL/GenBank/DDBJ databases">
        <authorList>
            <person name="Manzoor Shahid"/>
            <person name="Zubair Saima"/>
        </authorList>
    </citation>
    <scope>NUCLEOTIDE SEQUENCE [LARGE SCALE GENOMIC DNA]</scope>
    <source>
        <strain evidence="4">V1</strain>
    </source>
</reference>
<dbReference type="GO" id="GO:0000166">
    <property type="term" value="F:nucleotide binding"/>
    <property type="evidence" value="ECO:0007669"/>
    <property type="project" value="InterPro"/>
</dbReference>
<dbReference type="PANTHER" id="PTHR43377:SF2">
    <property type="entry name" value="BINDING ROSSMANN FOLD OXIDOREDUCTASE, PUTATIVE (AFU_ORTHOLOGUE AFUA_4G00560)-RELATED"/>
    <property type="match status" value="1"/>
</dbReference>
<proteinExistence type="predicted"/>
<dbReference type="InterPro" id="IPR036291">
    <property type="entry name" value="NAD(P)-bd_dom_sf"/>
</dbReference>
<dbReference type="Gene3D" id="3.40.50.720">
    <property type="entry name" value="NAD(P)-binding Rossmann-like Domain"/>
    <property type="match status" value="1"/>
</dbReference>
<evidence type="ECO:0000259" key="2">
    <source>
        <dbReference type="Pfam" id="PF02894"/>
    </source>
</evidence>
<sequence length="392" mass="43853">MNKKTGIGIIGAWGLRRGLIRYVAQNEDVNLLGAADISAQALENFQKEYGKNLYVTQDYRDLLRKDDIDAVFILSPDYCHEEHAVAALQAGKAVYLEKPLAITIDGALNILQTAKQTSSLLYVGHNMRYFPVVLKMKEIIESGVIGEVQVVWCRHFISYGGDAYFKDWHSQQKNVTGLLLQKAAHDIDVIHWLANSHSTMVTAMGKLSVYNRCTNKQAEGETHVVSFNQENWPPLEDHSFAQKIDVEDHSMMLMSMQNGVQASYMQCHYTPDAWRNYTVIGTKGRVENIGDSGDCSIKLYTSRTDTFEKPDTVYFLHKTEGSHGGSDPSIVKSFVDFVRTGRKANIDPSAAFYAVAAGIAATESLRNNSQPEQVQTLPEELIAYFTNGQRPE</sequence>